<dbReference type="OMA" id="PTEREEC"/>
<reference evidence="4" key="3">
    <citation type="submission" date="2020-12" db="UniProtKB">
        <authorList>
            <consortium name="EnsemblPlants"/>
        </authorList>
    </citation>
    <scope>IDENTIFICATION</scope>
</reference>
<dbReference type="PANTHER" id="PTHR45090:SF4">
    <property type="entry name" value="J DOMAIN-CONTAINING PROTEIN"/>
    <property type="match status" value="1"/>
</dbReference>
<dbReference type="OrthoDB" id="10250354at2759"/>
<dbReference type="Gene3D" id="1.10.287.110">
    <property type="entry name" value="DnaJ domain"/>
    <property type="match status" value="1"/>
</dbReference>
<dbReference type="Gramene" id="Pp3c4_1450V3.1">
    <property type="protein sequence ID" value="Pp3c4_1450V3.1"/>
    <property type="gene ID" value="Pp3c4_1450"/>
</dbReference>
<evidence type="ECO:0000259" key="2">
    <source>
        <dbReference type="PROSITE" id="PS50076"/>
    </source>
</evidence>
<evidence type="ECO:0000313" key="4">
    <source>
        <dbReference type="EnsemblPlants" id="Pp3c4_1450V3.1"/>
    </source>
</evidence>
<dbReference type="PRINTS" id="PR00625">
    <property type="entry name" value="JDOMAIN"/>
</dbReference>
<reference evidence="3 5" key="2">
    <citation type="journal article" date="2018" name="Plant J.">
        <title>The Physcomitrella patens chromosome-scale assembly reveals moss genome structure and evolution.</title>
        <authorList>
            <person name="Lang D."/>
            <person name="Ullrich K.K."/>
            <person name="Murat F."/>
            <person name="Fuchs J."/>
            <person name="Jenkins J."/>
            <person name="Haas F.B."/>
            <person name="Piednoel M."/>
            <person name="Gundlach H."/>
            <person name="Van Bel M."/>
            <person name="Meyberg R."/>
            <person name="Vives C."/>
            <person name="Morata J."/>
            <person name="Symeonidi A."/>
            <person name="Hiss M."/>
            <person name="Muchero W."/>
            <person name="Kamisugi Y."/>
            <person name="Saleh O."/>
            <person name="Blanc G."/>
            <person name="Decker E.L."/>
            <person name="van Gessel N."/>
            <person name="Grimwood J."/>
            <person name="Hayes R.D."/>
            <person name="Graham S.W."/>
            <person name="Gunter L.E."/>
            <person name="McDaniel S.F."/>
            <person name="Hoernstein S.N.W."/>
            <person name="Larsson A."/>
            <person name="Li F.W."/>
            <person name="Perroud P.F."/>
            <person name="Phillips J."/>
            <person name="Ranjan P."/>
            <person name="Rokshar D.S."/>
            <person name="Rothfels C.J."/>
            <person name="Schneider L."/>
            <person name="Shu S."/>
            <person name="Stevenson D.W."/>
            <person name="Thummler F."/>
            <person name="Tillich M."/>
            <person name="Villarreal Aguilar J.C."/>
            <person name="Widiez T."/>
            <person name="Wong G.K."/>
            <person name="Wymore A."/>
            <person name="Zhang Y."/>
            <person name="Zimmer A.D."/>
            <person name="Quatrano R.S."/>
            <person name="Mayer K.F.X."/>
            <person name="Goodstein D."/>
            <person name="Casacuberta J.M."/>
            <person name="Vandepoele K."/>
            <person name="Reski R."/>
            <person name="Cuming A.C."/>
            <person name="Tuskan G.A."/>
            <person name="Maumus F."/>
            <person name="Salse J."/>
            <person name="Schmutz J."/>
            <person name="Rensing S.A."/>
        </authorList>
    </citation>
    <scope>NUCLEOTIDE SEQUENCE [LARGE SCALE GENOMIC DNA]</scope>
    <source>
        <strain evidence="4 5">cv. Gransden 2004</strain>
    </source>
</reference>
<sequence length="229" mass="26965">MAMVVHFHSPFTQRYTSTTCYLRNQYQICNGRSCTTVSSRHHLCARIHAGNDHTFRIRLHFRLFRHFQQRGEHCVRCSSTADAPRDNCVPIPTLYELLGIPQHVGLPEIKVAYRQMARRYHPDVCPPTEREECTKRFLQVQEAYDTLSDPHLRADYDLWLQNPLNTRTLSAEVRAGNRRRTGKSDIPGSRFQWRDQWESQIRGLRQRAATGGKRESWASRMRREREEAE</sequence>
<dbReference type="InterPro" id="IPR036869">
    <property type="entry name" value="J_dom_sf"/>
</dbReference>
<keyword evidence="5" id="KW-1185">Reference proteome</keyword>
<dbReference type="EnsemblPlants" id="Pp3c4_1450V3.1">
    <property type="protein sequence ID" value="Pp3c4_1450V3.1"/>
    <property type="gene ID" value="Pp3c4_1450"/>
</dbReference>
<dbReference type="Gramene" id="Pp3c4_1450V3.2">
    <property type="protein sequence ID" value="Pp3c4_1450V3.2"/>
    <property type="gene ID" value="Pp3c4_1450"/>
</dbReference>
<dbReference type="PaxDb" id="3218-PP1S160_132V6.1"/>
<organism evidence="3">
    <name type="scientific">Physcomitrium patens</name>
    <name type="common">Spreading-leaved earth moss</name>
    <name type="synonym">Physcomitrella patens</name>
    <dbReference type="NCBI Taxonomy" id="3218"/>
    <lineage>
        <taxon>Eukaryota</taxon>
        <taxon>Viridiplantae</taxon>
        <taxon>Streptophyta</taxon>
        <taxon>Embryophyta</taxon>
        <taxon>Bryophyta</taxon>
        <taxon>Bryophytina</taxon>
        <taxon>Bryopsida</taxon>
        <taxon>Funariidae</taxon>
        <taxon>Funariales</taxon>
        <taxon>Funariaceae</taxon>
        <taxon>Physcomitrium</taxon>
    </lineage>
</organism>
<evidence type="ECO:0000313" key="5">
    <source>
        <dbReference type="Proteomes" id="UP000006727"/>
    </source>
</evidence>
<dbReference type="PANTHER" id="PTHR45090">
    <property type="entry name" value="CHAPERONE PROTEIN DNAJ 20 CHLOROPLASTIC"/>
    <property type="match status" value="1"/>
</dbReference>
<dbReference type="CDD" id="cd06257">
    <property type="entry name" value="DnaJ"/>
    <property type="match status" value="1"/>
</dbReference>
<reference evidence="3 5" key="1">
    <citation type="journal article" date="2008" name="Science">
        <title>The Physcomitrella genome reveals evolutionary insights into the conquest of land by plants.</title>
        <authorList>
            <person name="Rensing S."/>
            <person name="Lang D."/>
            <person name="Zimmer A."/>
            <person name="Terry A."/>
            <person name="Salamov A."/>
            <person name="Shapiro H."/>
            <person name="Nishiyama T."/>
            <person name="Perroud P.-F."/>
            <person name="Lindquist E."/>
            <person name="Kamisugi Y."/>
            <person name="Tanahashi T."/>
            <person name="Sakakibara K."/>
            <person name="Fujita T."/>
            <person name="Oishi K."/>
            <person name="Shin-I T."/>
            <person name="Kuroki Y."/>
            <person name="Toyoda A."/>
            <person name="Suzuki Y."/>
            <person name="Hashimoto A."/>
            <person name="Yamaguchi K."/>
            <person name="Sugano A."/>
            <person name="Kohara Y."/>
            <person name="Fujiyama A."/>
            <person name="Anterola A."/>
            <person name="Aoki S."/>
            <person name="Ashton N."/>
            <person name="Barbazuk W.B."/>
            <person name="Barker E."/>
            <person name="Bennetzen J."/>
            <person name="Bezanilla M."/>
            <person name="Blankenship R."/>
            <person name="Cho S.H."/>
            <person name="Dutcher S."/>
            <person name="Estelle M."/>
            <person name="Fawcett J.A."/>
            <person name="Gundlach H."/>
            <person name="Hanada K."/>
            <person name="Heyl A."/>
            <person name="Hicks K.A."/>
            <person name="Hugh J."/>
            <person name="Lohr M."/>
            <person name="Mayer K."/>
            <person name="Melkozernov A."/>
            <person name="Murata T."/>
            <person name="Nelson D."/>
            <person name="Pils B."/>
            <person name="Prigge M."/>
            <person name="Reiss B."/>
            <person name="Renner T."/>
            <person name="Rombauts S."/>
            <person name="Rushton P."/>
            <person name="Sanderfoot A."/>
            <person name="Schween G."/>
            <person name="Shiu S.-H."/>
            <person name="Stueber K."/>
            <person name="Theodoulou F.L."/>
            <person name="Tu H."/>
            <person name="Van de Peer Y."/>
            <person name="Verrier P.J."/>
            <person name="Waters E."/>
            <person name="Wood A."/>
            <person name="Yang L."/>
            <person name="Cove D."/>
            <person name="Cuming A."/>
            <person name="Hasebe M."/>
            <person name="Lucas S."/>
            <person name="Mishler D.B."/>
            <person name="Reski R."/>
            <person name="Grigoriev I."/>
            <person name="Quatrano R.S."/>
            <person name="Boore J.L."/>
        </authorList>
    </citation>
    <scope>NUCLEOTIDE SEQUENCE [LARGE SCALE GENOMIC DNA]</scope>
    <source>
        <strain evidence="4 5">cv. Gransden 2004</strain>
    </source>
</reference>
<dbReference type="Proteomes" id="UP000006727">
    <property type="component" value="Chromosome 4"/>
</dbReference>
<protein>
    <recommendedName>
        <fullName evidence="2">J domain-containing protein</fullName>
    </recommendedName>
</protein>
<accession>A0A2K1KLT0</accession>
<dbReference type="InterPro" id="IPR053232">
    <property type="entry name" value="DnaJ_C/III_chloroplastic"/>
</dbReference>
<evidence type="ECO:0000256" key="1">
    <source>
        <dbReference type="SAM" id="MobiDB-lite"/>
    </source>
</evidence>
<dbReference type="EnsemblPlants" id="Pp3c4_1450V3.2">
    <property type="protein sequence ID" value="Pp3c4_1450V3.2"/>
    <property type="gene ID" value="Pp3c4_1450"/>
</dbReference>
<feature type="domain" description="J" evidence="2">
    <location>
        <begin position="93"/>
        <end position="160"/>
    </location>
</feature>
<dbReference type="PROSITE" id="PS50076">
    <property type="entry name" value="DNAJ_2"/>
    <property type="match status" value="1"/>
</dbReference>
<dbReference type="InterPro" id="IPR001623">
    <property type="entry name" value="DnaJ_domain"/>
</dbReference>
<name>A0A2K1KLT0_PHYPA</name>
<dbReference type="GO" id="GO:0009507">
    <property type="term" value="C:chloroplast"/>
    <property type="evidence" value="ECO:0000318"/>
    <property type="project" value="GO_Central"/>
</dbReference>
<dbReference type="GeneID" id="112280950"/>
<dbReference type="RefSeq" id="XP_024372689.1">
    <property type="nucleotide sequence ID" value="XM_024516921.2"/>
</dbReference>
<evidence type="ECO:0000313" key="3">
    <source>
        <dbReference type="EMBL" id="PNR54727.1"/>
    </source>
</evidence>
<dbReference type="STRING" id="3218.A0A2K1KLT0"/>
<proteinExistence type="predicted"/>
<dbReference type="Pfam" id="PF00226">
    <property type="entry name" value="DnaJ"/>
    <property type="match status" value="1"/>
</dbReference>
<dbReference type="SUPFAM" id="SSF46565">
    <property type="entry name" value="Chaperone J-domain"/>
    <property type="match status" value="1"/>
</dbReference>
<dbReference type="SMART" id="SM00271">
    <property type="entry name" value="DnaJ"/>
    <property type="match status" value="1"/>
</dbReference>
<feature type="compositionally biased region" description="Basic and acidic residues" evidence="1">
    <location>
        <begin position="212"/>
        <end position="229"/>
    </location>
</feature>
<dbReference type="EMBL" id="ABEU02000004">
    <property type="protein sequence ID" value="PNR54727.1"/>
    <property type="molecule type" value="Genomic_DNA"/>
</dbReference>
<feature type="region of interest" description="Disordered" evidence="1">
    <location>
        <begin position="203"/>
        <end position="229"/>
    </location>
</feature>
<gene>
    <name evidence="4" type="primary">LOC112280950</name>
    <name evidence="3" type="ORF">PHYPA_005620</name>
</gene>
<dbReference type="AlphaFoldDB" id="A0A2K1KLT0"/>